<sequence length="527" mass="60736">MEQLNTSSLSGTGGLEDLPTEIYCSACRLKFEDLTSYKLHLTTEFHVYNARRKTAELAPISQILFEQKKKDLLSCLSSEQSEHNYYCKDCKRAYQSPEMLDQHLNSKKHKAKAKKSKKMKNSFSTQDGASNSNQMSDHHSDNPFEEIDKTLTEDSKIEEPRKTTMDSLKICLFSNNVSKSVKDNLDYMRVNFSFYVLDIDCLISLKALLHYLAEKIHVGFTCIHCNKIFRSSLACQNHMKDMRHCTMNSELFEEEYEYFYDFAPTYDENFVGKCLDDFDLTEEPLAKPLSEKIFSKVKNEEAKEANDMEQVDNPMEDIVEEDGDGDWEDINGEEVEEAQAHVDQADSSAGSFQKVSAPSSSSYTMIDPSKTHTSDPVIQEEAKSIAQESNLSEAEVTKLLERRKKNRFDYQVVTDTYKAATVLDTGEVQLADGRILGHRQWAREYKQRIPVRDIKEAAIIKRLGIEYKKLGQEGTVSTHFNHQHIINHSMRKFNLNKELHKQKKQQTKVDKKSNKTKLTHFRDQLLQ</sequence>
<dbReference type="GO" id="GO:0042273">
    <property type="term" value="P:ribosomal large subunit biogenesis"/>
    <property type="evidence" value="ECO:0007669"/>
    <property type="project" value="TreeGrafter"/>
</dbReference>
<evidence type="ECO:0000256" key="5">
    <source>
        <dbReference type="ARBA" id="ARBA00022737"/>
    </source>
</evidence>
<dbReference type="InterPro" id="IPR040025">
    <property type="entry name" value="Znf622/Rei1/Reh1"/>
</dbReference>
<accession>A0AAD1X8E3</accession>
<comment type="similarity">
    <text evidence="8">Belongs to the REI1 family.</text>
</comment>
<dbReference type="InterPro" id="IPR013087">
    <property type="entry name" value="Znf_C2H2_type"/>
</dbReference>
<proteinExistence type="inferred from homology"/>
<evidence type="ECO:0000313" key="12">
    <source>
        <dbReference type="EMBL" id="CAI2364724.1"/>
    </source>
</evidence>
<evidence type="ECO:0000256" key="8">
    <source>
        <dbReference type="ARBA" id="ARBA00034126"/>
    </source>
</evidence>
<dbReference type="SUPFAM" id="SSF57667">
    <property type="entry name" value="beta-beta-alpha zinc fingers"/>
    <property type="match status" value="2"/>
</dbReference>
<dbReference type="Proteomes" id="UP001295684">
    <property type="component" value="Unassembled WGS sequence"/>
</dbReference>
<keyword evidence="2" id="KW-0963">Cytoplasm</keyword>
<gene>
    <name evidence="12" type="ORF">ECRASSUSDP1_LOCUS6070</name>
</gene>
<feature type="domain" description="C2H2-type" evidence="11">
    <location>
        <begin position="85"/>
        <end position="114"/>
    </location>
</feature>
<organism evidence="12 13">
    <name type="scientific">Euplotes crassus</name>
    <dbReference type="NCBI Taxonomy" id="5936"/>
    <lineage>
        <taxon>Eukaryota</taxon>
        <taxon>Sar</taxon>
        <taxon>Alveolata</taxon>
        <taxon>Ciliophora</taxon>
        <taxon>Intramacronucleata</taxon>
        <taxon>Spirotrichea</taxon>
        <taxon>Hypotrichia</taxon>
        <taxon>Euplotida</taxon>
        <taxon>Euplotidae</taxon>
        <taxon>Moneuplotes</taxon>
    </lineage>
</organism>
<dbReference type="GO" id="GO:0005737">
    <property type="term" value="C:cytoplasm"/>
    <property type="evidence" value="ECO:0007669"/>
    <property type="project" value="UniProtKB-SubCell"/>
</dbReference>
<evidence type="ECO:0000256" key="6">
    <source>
        <dbReference type="ARBA" id="ARBA00022771"/>
    </source>
</evidence>
<keyword evidence="5" id="KW-0677">Repeat</keyword>
<evidence type="ECO:0000256" key="9">
    <source>
        <dbReference type="PROSITE-ProRule" id="PRU00042"/>
    </source>
</evidence>
<dbReference type="PANTHER" id="PTHR13182">
    <property type="entry name" value="ZINC FINGER PROTEIN 622"/>
    <property type="match status" value="1"/>
</dbReference>
<keyword evidence="13" id="KW-1185">Reference proteome</keyword>
<comment type="subcellular location">
    <subcellularLocation>
        <location evidence="1">Cytoplasm</location>
    </subcellularLocation>
</comment>
<keyword evidence="4" id="KW-0479">Metal-binding</keyword>
<evidence type="ECO:0000256" key="2">
    <source>
        <dbReference type="ARBA" id="ARBA00022490"/>
    </source>
</evidence>
<dbReference type="PROSITE" id="PS00028">
    <property type="entry name" value="ZINC_FINGER_C2H2_1"/>
    <property type="match status" value="2"/>
</dbReference>
<feature type="region of interest" description="Disordered" evidence="10">
    <location>
        <begin position="503"/>
        <end position="527"/>
    </location>
</feature>
<keyword evidence="7" id="KW-0862">Zinc</keyword>
<dbReference type="Pfam" id="PF12171">
    <property type="entry name" value="zf-C2H2_jaz"/>
    <property type="match status" value="1"/>
</dbReference>
<feature type="compositionally biased region" description="Polar residues" evidence="10">
    <location>
        <begin position="345"/>
        <end position="364"/>
    </location>
</feature>
<dbReference type="GO" id="GO:0008270">
    <property type="term" value="F:zinc ion binding"/>
    <property type="evidence" value="ECO:0007669"/>
    <property type="project" value="UniProtKB-KW"/>
</dbReference>
<dbReference type="AlphaFoldDB" id="A0AAD1X8E3"/>
<feature type="compositionally biased region" description="Basic residues" evidence="10">
    <location>
        <begin position="105"/>
        <end position="120"/>
    </location>
</feature>
<dbReference type="SMART" id="SM00451">
    <property type="entry name" value="ZnF_U1"/>
    <property type="match status" value="2"/>
</dbReference>
<dbReference type="PROSITE" id="PS50157">
    <property type="entry name" value="ZINC_FINGER_C2H2_2"/>
    <property type="match status" value="1"/>
</dbReference>
<dbReference type="Pfam" id="PF12756">
    <property type="entry name" value="zf-C2H2_2"/>
    <property type="match status" value="1"/>
</dbReference>
<dbReference type="InterPro" id="IPR003604">
    <property type="entry name" value="Matrin/U1-like-C_Znf_C2H2"/>
</dbReference>
<name>A0AAD1X8E3_EUPCR</name>
<evidence type="ECO:0000259" key="11">
    <source>
        <dbReference type="PROSITE" id="PS50157"/>
    </source>
</evidence>
<evidence type="ECO:0000256" key="7">
    <source>
        <dbReference type="ARBA" id="ARBA00022833"/>
    </source>
</evidence>
<reference evidence="12" key="1">
    <citation type="submission" date="2023-07" db="EMBL/GenBank/DDBJ databases">
        <authorList>
            <consortium name="AG Swart"/>
            <person name="Singh M."/>
            <person name="Singh A."/>
            <person name="Seah K."/>
            <person name="Emmerich C."/>
        </authorList>
    </citation>
    <scope>NUCLEOTIDE SEQUENCE</scope>
    <source>
        <strain evidence="12">DP1</strain>
    </source>
</reference>
<comment type="caution">
    <text evidence="12">The sequence shown here is derived from an EMBL/GenBank/DDBJ whole genome shotgun (WGS) entry which is preliminary data.</text>
</comment>
<keyword evidence="3" id="KW-0690">Ribosome biogenesis</keyword>
<dbReference type="InterPro" id="IPR022755">
    <property type="entry name" value="Znf_C2H2_jaz"/>
</dbReference>
<dbReference type="EMBL" id="CAMPGE010005883">
    <property type="protein sequence ID" value="CAI2364724.1"/>
    <property type="molecule type" value="Genomic_DNA"/>
</dbReference>
<evidence type="ECO:0000256" key="3">
    <source>
        <dbReference type="ARBA" id="ARBA00022517"/>
    </source>
</evidence>
<feature type="region of interest" description="Disordered" evidence="10">
    <location>
        <begin position="103"/>
        <end position="144"/>
    </location>
</feature>
<evidence type="ECO:0000256" key="1">
    <source>
        <dbReference type="ARBA" id="ARBA00004496"/>
    </source>
</evidence>
<protein>
    <recommendedName>
        <fullName evidence="11">C2H2-type domain-containing protein</fullName>
    </recommendedName>
</protein>
<feature type="compositionally biased region" description="Polar residues" evidence="10">
    <location>
        <begin position="121"/>
        <end position="135"/>
    </location>
</feature>
<dbReference type="InterPro" id="IPR036236">
    <property type="entry name" value="Znf_C2H2_sf"/>
</dbReference>
<dbReference type="GO" id="GO:0003676">
    <property type="term" value="F:nucleic acid binding"/>
    <property type="evidence" value="ECO:0007669"/>
    <property type="project" value="InterPro"/>
</dbReference>
<evidence type="ECO:0000256" key="10">
    <source>
        <dbReference type="SAM" id="MobiDB-lite"/>
    </source>
</evidence>
<keyword evidence="6 9" id="KW-0863">Zinc-finger</keyword>
<dbReference type="PANTHER" id="PTHR13182:SF8">
    <property type="entry name" value="CYTOPLASMIC 60S SUBUNIT BIOGENESIS FACTOR ZNF622"/>
    <property type="match status" value="1"/>
</dbReference>
<dbReference type="SMART" id="SM00355">
    <property type="entry name" value="ZnF_C2H2"/>
    <property type="match status" value="3"/>
</dbReference>
<evidence type="ECO:0000256" key="4">
    <source>
        <dbReference type="ARBA" id="ARBA00022723"/>
    </source>
</evidence>
<evidence type="ECO:0000313" key="13">
    <source>
        <dbReference type="Proteomes" id="UP001295684"/>
    </source>
</evidence>
<dbReference type="GO" id="GO:0030687">
    <property type="term" value="C:preribosome, large subunit precursor"/>
    <property type="evidence" value="ECO:0007669"/>
    <property type="project" value="TreeGrafter"/>
</dbReference>
<dbReference type="Gene3D" id="3.30.160.60">
    <property type="entry name" value="Classic Zinc Finger"/>
    <property type="match status" value="1"/>
</dbReference>
<feature type="region of interest" description="Disordered" evidence="10">
    <location>
        <begin position="344"/>
        <end position="373"/>
    </location>
</feature>
<dbReference type="InterPro" id="IPR041661">
    <property type="entry name" value="ZN622/Rei1/Reh1_Znf-C2H2"/>
</dbReference>